<dbReference type="Pfam" id="PF00353">
    <property type="entry name" value="HemolysinCabind"/>
    <property type="match status" value="3"/>
</dbReference>
<evidence type="ECO:0000256" key="5">
    <source>
        <dbReference type="ARBA" id="ARBA00022656"/>
    </source>
</evidence>
<keyword evidence="4" id="KW-0964">Secreted</keyword>
<evidence type="ECO:0000256" key="8">
    <source>
        <dbReference type="ARBA" id="ARBA00023136"/>
    </source>
</evidence>
<proteinExistence type="predicted"/>
<evidence type="ECO:0000256" key="9">
    <source>
        <dbReference type="SAM" id="MobiDB-lite"/>
    </source>
</evidence>
<comment type="cofactor">
    <cofactor evidence="1">
        <name>Ca(2+)</name>
        <dbReference type="ChEBI" id="CHEBI:29108"/>
    </cofactor>
</comment>
<dbReference type="InterPro" id="IPR006626">
    <property type="entry name" value="PbH1"/>
</dbReference>
<dbReference type="PROSITE" id="PS00330">
    <property type="entry name" value="HEMOLYSIN_CALCIUM"/>
    <property type="match status" value="2"/>
</dbReference>
<keyword evidence="7" id="KW-0843">Virulence</keyword>
<dbReference type="InterPro" id="IPR050557">
    <property type="entry name" value="RTX_toxin/Mannuronan_C5-epim"/>
</dbReference>
<dbReference type="PANTHER" id="PTHR38340:SF1">
    <property type="entry name" value="S-LAYER PROTEIN"/>
    <property type="match status" value="1"/>
</dbReference>
<dbReference type="InterPro" id="IPR012334">
    <property type="entry name" value="Pectin_lyas_fold"/>
</dbReference>
<dbReference type="InterPro" id="IPR003995">
    <property type="entry name" value="RTX_toxin_determinant-A"/>
</dbReference>
<dbReference type="InterPro" id="IPR013858">
    <property type="entry name" value="Peptidase_M10B_C"/>
</dbReference>
<dbReference type="Pfam" id="PF08548">
    <property type="entry name" value="Peptidase_M10_C"/>
    <property type="match status" value="1"/>
</dbReference>
<dbReference type="SMART" id="SM00710">
    <property type="entry name" value="PbH1"/>
    <property type="match status" value="8"/>
</dbReference>
<evidence type="ECO:0000256" key="4">
    <source>
        <dbReference type="ARBA" id="ARBA00022525"/>
    </source>
</evidence>
<dbReference type="SUPFAM" id="SSF51126">
    <property type="entry name" value="Pectin lyase-like"/>
    <property type="match status" value="1"/>
</dbReference>
<evidence type="ECO:0000259" key="10">
    <source>
        <dbReference type="Pfam" id="PF08548"/>
    </source>
</evidence>
<dbReference type="PANTHER" id="PTHR38340">
    <property type="entry name" value="S-LAYER PROTEIN"/>
    <property type="match status" value="1"/>
</dbReference>
<dbReference type="RefSeq" id="WP_176856204.1">
    <property type="nucleotide sequence ID" value="NZ_JABCJD010000018.1"/>
</dbReference>
<dbReference type="SUPFAM" id="SSF51120">
    <property type="entry name" value="beta-Roll"/>
    <property type="match status" value="2"/>
</dbReference>
<dbReference type="Gene3D" id="2.150.10.10">
    <property type="entry name" value="Serralysin-like metalloprotease, C-terminal"/>
    <property type="match status" value="3"/>
</dbReference>
<dbReference type="PRINTS" id="PR01488">
    <property type="entry name" value="RTXTOXINA"/>
</dbReference>
<gene>
    <name evidence="11" type="ORF">HJ526_19030</name>
</gene>
<evidence type="ECO:0000256" key="3">
    <source>
        <dbReference type="ARBA" id="ARBA00004613"/>
    </source>
</evidence>
<sequence length="1011" mass="105102">MATYYIGTDGSSSNDGSYDSPYGSFDDVSALLKPGDTVYYKGGIYTNSTYGNGNIWKSANDVALTVKNVNGTSDAPITIAAAPGEAVKIKFDGNGGIRLINSDYINIEGLEIEGPNQSITLEEALEHQFEYRIDTDGDGDLTDEVTLVRDPEETLEESVASLGGEMPSYYNAHGIVVGNGSNHITISNNTVHDVSGCAVSSKAGADYVTVSNNHFYNNCWYEAAGNHVVSFKGIVSSDDYDGDKIIVTGNLFEDNYNQLISWATLKTAPVTMSIDEGKAVHIQNSTTETGFDHGSILVDGNVMVRNGNAAVTANEADRVTISNNTIVDGAYLNTLLAEGSVDPKVDANFKITAGGFRLAGGDDITVINNVVILSGSVAYSIDASAAHTDDNTVAENNIQVGGNTNVVFLRANDSKDLSAGFTSVATVVLLDTDGGDYRVQLADGSYVGAFLSDVGAEGLSNGSDATLTISGELEQNATLTAELSEHEATGYQWYRNGVAIEGATDASYTLSQADVGTLISVGASYLGDTGTETAITDSSALVANVNDAPTGSYQIEGTAEVGQTLTAVLSISDADDIDTATLAFQWYRNGVAISGATEGTYTLTVDDAEQFVSVVFTYTDGYATNETLIFDPVSVEELGSLITASGDLDMRDYAAVPDALLLEGGDYKVIGNDLANQITGNSGDNLMRGNGGNDTLTGGLGNDSLYGGNGDDVILLDEGFDVLSGGNGTDTILIGDAAGTVDLAVTTEQWTRYNRDTITGFENVQGGAGDDKIYGSNANNLLIGGDGSDRVFGRGGRDVMQLDAGDDTLNGGNGTDTLTVLDDRDTTVDLGVSDAQNTGYGLDVVSGFENITGGAGDDAFTGNRKSNQLDGGAGDDALNGRDSADTLIGGAGSDTLIGGRGADRLYAGESDGAVDVFIYMAIADSKVGNGDTVYDFETGVDLIDLSQIDANGKIAGDDAFLYAENAARNSVWIETVGGVSIIYADRTRDGIADLQITVYGDGVLGSSDLVL</sequence>
<accession>A0ABX2PK86</accession>
<protein>
    <recommendedName>
        <fullName evidence="10">Peptidase M10 serralysin C-terminal domain-containing protein</fullName>
    </recommendedName>
</protein>
<dbReference type="InterPro" id="IPR011050">
    <property type="entry name" value="Pectin_lyase_fold/virulence"/>
</dbReference>
<feature type="domain" description="Peptidase M10 serralysin C-terminal" evidence="10">
    <location>
        <begin position="887"/>
        <end position="1009"/>
    </location>
</feature>
<evidence type="ECO:0000256" key="1">
    <source>
        <dbReference type="ARBA" id="ARBA00001913"/>
    </source>
</evidence>
<evidence type="ECO:0000313" key="11">
    <source>
        <dbReference type="EMBL" id="NVO29519.1"/>
    </source>
</evidence>
<evidence type="ECO:0000256" key="7">
    <source>
        <dbReference type="ARBA" id="ARBA00023026"/>
    </source>
</evidence>
<dbReference type="Gene3D" id="2.160.20.10">
    <property type="entry name" value="Single-stranded right-handed beta-helix, Pectin lyase-like"/>
    <property type="match status" value="1"/>
</dbReference>
<keyword evidence="5" id="KW-0800">Toxin</keyword>
<dbReference type="Proteomes" id="UP000523601">
    <property type="component" value="Unassembled WGS sequence"/>
</dbReference>
<comment type="caution">
    <text evidence="11">The sequence shown here is derived from an EMBL/GenBank/DDBJ whole genome shotgun (WGS) entry which is preliminary data.</text>
</comment>
<keyword evidence="6" id="KW-0677">Repeat</keyword>
<evidence type="ECO:0000256" key="2">
    <source>
        <dbReference type="ARBA" id="ARBA00004370"/>
    </source>
</evidence>
<reference evidence="11 12" key="1">
    <citation type="submission" date="2020-04" db="EMBL/GenBank/DDBJ databases">
        <title>Donghicola sp., a member of the Rhodobacteraceae family isolated from mangrove forest in Thailand.</title>
        <authorList>
            <person name="Charoenyingcharoen P."/>
            <person name="Yukphan P."/>
        </authorList>
    </citation>
    <scope>NUCLEOTIDE SEQUENCE [LARGE SCALE GENOMIC DNA]</scope>
    <source>
        <strain evidence="11 12">C2-DW-16</strain>
    </source>
</reference>
<evidence type="ECO:0000256" key="6">
    <source>
        <dbReference type="ARBA" id="ARBA00022737"/>
    </source>
</evidence>
<name>A0ABX2PK86_9RHOB</name>
<dbReference type="InterPro" id="IPR001343">
    <property type="entry name" value="Hemolysn_Ca-bd"/>
</dbReference>
<dbReference type="InterPro" id="IPR011049">
    <property type="entry name" value="Serralysin-like_metalloprot_C"/>
</dbReference>
<organism evidence="11 12">
    <name type="scientific">Donghicola mangrovi</name>
    <dbReference type="NCBI Taxonomy" id="2729614"/>
    <lineage>
        <taxon>Bacteria</taxon>
        <taxon>Pseudomonadati</taxon>
        <taxon>Pseudomonadota</taxon>
        <taxon>Alphaproteobacteria</taxon>
        <taxon>Rhodobacterales</taxon>
        <taxon>Roseobacteraceae</taxon>
        <taxon>Donghicola</taxon>
    </lineage>
</organism>
<evidence type="ECO:0000313" key="12">
    <source>
        <dbReference type="Proteomes" id="UP000523601"/>
    </source>
</evidence>
<dbReference type="PRINTS" id="PR00313">
    <property type="entry name" value="CABNDNGRPT"/>
</dbReference>
<feature type="region of interest" description="Disordered" evidence="9">
    <location>
        <begin position="857"/>
        <end position="876"/>
    </location>
</feature>
<dbReference type="InterPro" id="IPR018511">
    <property type="entry name" value="Hemolysin-typ_Ca-bd_CS"/>
</dbReference>
<dbReference type="EMBL" id="JABCJD010000018">
    <property type="protein sequence ID" value="NVO29519.1"/>
    <property type="molecule type" value="Genomic_DNA"/>
</dbReference>
<keyword evidence="8" id="KW-0472">Membrane</keyword>
<comment type="subcellular location">
    <subcellularLocation>
        <location evidence="2">Membrane</location>
    </subcellularLocation>
    <subcellularLocation>
        <location evidence="3">Secreted</location>
    </subcellularLocation>
</comment>
<keyword evidence="12" id="KW-1185">Reference proteome</keyword>
<dbReference type="Gene3D" id="2.60.40.2700">
    <property type="match status" value="2"/>
</dbReference>